<dbReference type="InterPro" id="IPR007115">
    <property type="entry name" value="6-PTP_synth/QueD"/>
</dbReference>
<keyword evidence="2" id="KW-0479">Metal-binding</keyword>
<keyword evidence="4" id="KW-0456">Lyase</keyword>
<dbReference type="AlphaFoldDB" id="A0A382YA39"/>
<dbReference type="GO" id="GO:0016829">
    <property type="term" value="F:lyase activity"/>
    <property type="evidence" value="ECO:0007669"/>
    <property type="project" value="UniProtKB-KW"/>
</dbReference>
<dbReference type="Pfam" id="PF01242">
    <property type="entry name" value="PTPS"/>
    <property type="match status" value="1"/>
</dbReference>
<keyword evidence="3" id="KW-0862">Zinc</keyword>
<gene>
    <name evidence="5" type="ORF">METZ01_LOCUS432997</name>
</gene>
<dbReference type="EMBL" id="UINC01174157">
    <property type="protein sequence ID" value="SVD80143.1"/>
    <property type="molecule type" value="Genomic_DNA"/>
</dbReference>
<proteinExistence type="predicted"/>
<evidence type="ECO:0008006" key="6">
    <source>
        <dbReference type="Google" id="ProtNLM"/>
    </source>
</evidence>
<dbReference type="GO" id="GO:0046872">
    <property type="term" value="F:metal ion binding"/>
    <property type="evidence" value="ECO:0007669"/>
    <property type="project" value="UniProtKB-KW"/>
</dbReference>
<dbReference type="InterPro" id="IPR038418">
    <property type="entry name" value="6-PTP_synth/QueD_sf"/>
</dbReference>
<protein>
    <recommendedName>
        <fullName evidence="6">6-pyruvoyl tetrahydrobiopterin synthase</fullName>
    </recommendedName>
</protein>
<accession>A0A382YA39</accession>
<evidence type="ECO:0000256" key="3">
    <source>
        <dbReference type="ARBA" id="ARBA00022833"/>
    </source>
</evidence>
<evidence type="ECO:0000256" key="1">
    <source>
        <dbReference type="ARBA" id="ARBA00001947"/>
    </source>
</evidence>
<dbReference type="SUPFAM" id="SSF55620">
    <property type="entry name" value="Tetrahydrobiopterin biosynthesis enzymes-like"/>
    <property type="match status" value="1"/>
</dbReference>
<sequence length="146" mass="16779">METIRTHGKFHAAHRQLDYVGKCAFVHGHTWRGTFVVRTERFPRLQPLDMSVDFGALKDIFKFLDHKMLIAARDQTFLDSDLFKPEGVVVMPGENPSVENVAEYCLGNAVDILQELFPGRGVEYHIEVTIQETDNNFFLAERQIKI</sequence>
<comment type="cofactor">
    <cofactor evidence="1">
        <name>Zn(2+)</name>
        <dbReference type="ChEBI" id="CHEBI:29105"/>
    </cofactor>
</comment>
<name>A0A382YA39_9ZZZZ</name>
<dbReference type="Gene3D" id="3.30.479.10">
    <property type="entry name" value="6-pyruvoyl tetrahydropterin synthase/QueD"/>
    <property type="match status" value="1"/>
</dbReference>
<dbReference type="PANTHER" id="PTHR12589:SF7">
    <property type="entry name" value="6-PYRUVOYL TETRAHYDROBIOPTERIN SYNTHASE"/>
    <property type="match status" value="1"/>
</dbReference>
<reference evidence="5" key="1">
    <citation type="submission" date="2018-05" db="EMBL/GenBank/DDBJ databases">
        <authorList>
            <person name="Lanie J.A."/>
            <person name="Ng W.-L."/>
            <person name="Kazmierczak K.M."/>
            <person name="Andrzejewski T.M."/>
            <person name="Davidsen T.M."/>
            <person name="Wayne K.J."/>
            <person name="Tettelin H."/>
            <person name="Glass J.I."/>
            <person name="Rusch D."/>
            <person name="Podicherti R."/>
            <person name="Tsui H.-C.T."/>
            <person name="Winkler M.E."/>
        </authorList>
    </citation>
    <scope>NUCLEOTIDE SEQUENCE</scope>
</reference>
<evidence type="ECO:0000256" key="2">
    <source>
        <dbReference type="ARBA" id="ARBA00022723"/>
    </source>
</evidence>
<dbReference type="PANTHER" id="PTHR12589">
    <property type="entry name" value="PYRUVOYL TETRAHYDROBIOPTERIN SYNTHASE"/>
    <property type="match status" value="1"/>
</dbReference>
<evidence type="ECO:0000313" key="5">
    <source>
        <dbReference type="EMBL" id="SVD80143.1"/>
    </source>
</evidence>
<evidence type="ECO:0000256" key="4">
    <source>
        <dbReference type="ARBA" id="ARBA00023239"/>
    </source>
</evidence>
<organism evidence="5">
    <name type="scientific">marine metagenome</name>
    <dbReference type="NCBI Taxonomy" id="408172"/>
    <lineage>
        <taxon>unclassified sequences</taxon>
        <taxon>metagenomes</taxon>
        <taxon>ecological metagenomes</taxon>
    </lineage>
</organism>